<dbReference type="PANTHER" id="PTHR44943:SF8">
    <property type="entry name" value="TPR REPEAT-CONTAINING PROTEIN MJ0263"/>
    <property type="match status" value="1"/>
</dbReference>
<name>A0A0F8XTI6_9ZZZZ</name>
<dbReference type="InterPro" id="IPR011990">
    <property type="entry name" value="TPR-like_helical_dom_sf"/>
</dbReference>
<dbReference type="SUPFAM" id="SSF48452">
    <property type="entry name" value="TPR-like"/>
    <property type="match status" value="1"/>
</dbReference>
<evidence type="ECO:0008006" key="5">
    <source>
        <dbReference type="Google" id="ProtNLM"/>
    </source>
</evidence>
<dbReference type="PANTHER" id="PTHR44943">
    <property type="entry name" value="CELLULOSE SYNTHASE OPERON PROTEIN C"/>
    <property type="match status" value="1"/>
</dbReference>
<comment type="caution">
    <text evidence="4">The sequence shown here is derived from an EMBL/GenBank/DDBJ whole genome shotgun (WGS) entry which is preliminary data.</text>
</comment>
<reference evidence="4" key="1">
    <citation type="journal article" date="2015" name="Nature">
        <title>Complex archaea that bridge the gap between prokaryotes and eukaryotes.</title>
        <authorList>
            <person name="Spang A."/>
            <person name="Saw J.H."/>
            <person name="Jorgensen S.L."/>
            <person name="Zaremba-Niedzwiedzka K."/>
            <person name="Martijn J."/>
            <person name="Lind A.E."/>
            <person name="van Eijk R."/>
            <person name="Schleper C."/>
            <person name="Guy L."/>
            <person name="Ettema T.J."/>
        </authorList>
    </citation>
    <scope>NUCLEOTIDE SEQUENCE</scope>
</reference>
<dbReference type="InterPro" id="IPR051685">
    <property type="entry name" value="Ycf3/AcsC/BcsC/TPR_MFPF"/>
</dbReference>
<protein>
    <recommendedName>
        <fullName evidence="5">Tetratricopeptide repeat-like domain-containing protein</fullName>
    </recommendedName>
</protein>
<dbReference type="AlphaFoldDB" id="A0A0F8XTI6"/>
<sequence length="334" mass="39095">QNPKDKQALSQLLSLLIQTEQKDKAIDRVKQSLKDDPDNENLKRFLVLLKEPNKQEQFKIEMGYADQASGPLEKAIAKWRICLRYGRSDEALKYLHEAEKIDPQNALVVEGLFRYAVQKQDWKTAEDLIGRIEEENRAGRELYTARLEVARQQFEKAIPHLQKVLQEKPHLQNPRLLIAQCYEMTQEWEKSKEEYLQCLENNSQSIPAMIGLAKLADRKKDSEQHKEWILKAYHYPVGKRDPYVRDRFFLIMESDPEFVQAIIQKREGLLKSEPDDLTNAMRLATLYEKNKQLQKALQIIENVYQRTSNKIEVASILATFYKKMGRSSLADELF</sequence>
<feature type="non-terminal residue" evidence="4">
    <location>
        <position position="334"/>
    </location>
</feature>
<keyword evidence="2" id="KW-0802">TPR repeat</keyword>
<dbReference type="Pfam" id="PF14559">
    <property type="entry name" value="TPR_19"/>
    <property type="match status" value="1"/>
</dbReference>
<gene>
    <name evidence="4" type="ORF">LCGC14_3165720</name>
</gene>
<keyword evidence="3" id="KW-0175">Coiled coil</keyword>
<keyword evidence="1" id="KW-0677">Repeat</keyword>
<evidence type="ECO:0000256" key="1">
    <source>
        <dbReference type="ARBA" id="ARBA00022737"/>
    </source>
</evidence>
<dbReference type="EMBL" id="LAZR01070099">
    <property type="protein sequence ID" value="KKK45334.1"/>
    <property type="molecule type" value="Genomic_DNA"/>
</dbReference>
<feature type="coiled-coil region" evidence="3">
    <location>
        <begin position="283"/>
        <end position="310"/>
    </location>
</feature>
<organism evidence="4">
    <name type="scientific">marine sediment metagenome</name>
    <dbReference type="NCBI Taxonomy" id="412755"/>
    <lineage>
        <taxon>unclassified sequences</taxon>
        <taxon>metagenomes</taxon>
        <taxon>ecological metagenomes</taxon>
    </lineage>
</organism>
<feature type="non-terminal residue" evidence="4">
    <location>
        <position position="1"/>
    </location>
</feature>
<dbReference type="Gene3D" id="1.25.40.10">
    <property type="entry name" value="Tetratricopeptide repeat domain"/>
    <property type="match status" value="2"/>
</dbReference>
<evidence type="ECO:0000256" key="3">
    <source>
        <dbReference type="SAM" id="Coils"/>
    </source>
</evidence>
<proteinExistence type="predicted"/>
<accession>A0A0F8XTI6</accession>
<evidence type="ECO:0000256" key="2">
    <source>
        <dbReference type="ARBA" id="ARBA00022803"/>
    </source>
</evidence>
<evidence type="ECO:0000313" key="4">
    <source>
        <dbReference type="EMBL" id="KKK45334.1"/>
    </source>
</evidence>